<dbReference type="KEGG" id="fcy:FRACYDRAFT_191771"/>
<sequence>MISRQRQQEQQQQQQQRQQQQQQQQQLYREPSLLAVSLHCDLVQTVLSGRTKTLARVTLVDGPTRNVLMDEFAQIHVPVTDFCGTGITAKDVKVGNSSAILRVQVERLLRGRLVVGHKVEDDLKALGLACPWTHVRDLAYFPAFLREKVVGGSRVVTVRSLDELSDEFLRYRLTPLGDRSRSTDLCRTALCLYETFRDQWER</sequence>
<dbReference type="SUPFAM" id="SSF53098">
    <property type="entry name" value="Ribonuclease H-like"/>
    <property type="match status" value="1"/>
</dbReference>
<organism evidence="4 5">
    <name type="scientific">Fragilariopsis cylindrus CCMP1102</name>
    <dbReference type="NCBI Taxonomy" id="635003"/>
    <lineage>
        <taxon>Eukaryota</taxon>
        <taxon>Sar</taxon>
        <taxon>Stramenopiles</taxon>
        <taxon>Ochrophyta</taxon>
        <taxon>Bacillariophyta</taxon>
        <taxon>Bacillariophyceae</taxon>
        <taxon>Bacillariophycidae</taxon>
        <taxon>Bacillariales</taxon>
        <taxon>Bacillariaceae</taxon>
        <taxon>Fragilariopsis</taxon>
    </lineage>
</organism>
<dbReference type="InterPro" id="IPR036397">
    <property type="entry name" value="RNaseH_sf"/>
</dbReference>
<evidence type="ECO:0000313" key="4">
    <source>
        <dbReference type="EMBL" id="OEU12179.1"/>
    </source>
</evidence>
<dbReference type="AlphaFoldDB" id="A0A1E7F237"/>
<dbReference type="PANTHER" id="PTHR12801:SF45">
    <property type="entry name" value="RNA EXONUCLEASE 4"/>
    <property type="match status" value="1"/>
</dbReference>
<keyword evidence="1" id="KW-0540">Nuclease</keyword>
<dbReference type="InterPro" id="IPR012337">
    <property type="entry name" value="RNaseH-like_sf"/>
</dbReference>
<dbReference type="Gene3D" id="3.30.420.10">
    <property type="entry name" value="Ribonuclease H-like superfamily/Ribonuclease H"/>
    <property type="match status" value="1"/>
</dbReference>
<protein>
    <recommendedName>
        <fullName evidence="6">Exonuclease domain-containing protein</fullName>
    </recommendedName>
</protein>
<reference evidence="4 5" key="1">
    <citation type="submission" date="2016-09" db="EMBL/GenBank/DDBJ databases">
        <title>Extensive genetic diversity and differential bi-allelic expression allows diatom success in the polar Southern Ocean.</title>
        <authorList>
            <consortium name="DOE Joint Genome Institute"/>
            <person name="Mock T."/>
            <person name="Otillar R.P."/>
            <person name="Strauss J."/>
            <person name="Dupont C."/>
            <person name="Frickenhaus S."/>
            <person name="Maumus F."/>
            <person name="Mcmullan M."/>
            <person name="Sanges R."/>
            <person name="Schmutz J."/>
            <person name="Toseland A."/>
            <person name="Valas R."/>
            <person name="Veluchamy A."/>
            <person name="Ward B.J."/>
            <person name="Allen A."/>
            <person name="Barry K."/>
            <person name="Falciatore A."/>
            <person name="Ferrante M."/>
            <person name="Fortunato A.E."/>
            <person name="Gloeckner G."/>
            <person name="Gruber A."/>
            <person name="Hipkin R."/>
            <person name="Janech M."/>
            <person name="Kroth P."/>
            <person name="Leese F."/>
            <person name="Lindquist E."/>
            <person name="Lyon B.R."/>
            <person name="Martin J."/>
            <person name="Mayer C."/>
            <person name="Parker M."/>
            <person name="Quesneville H."/>
            <person name="Raymond J."/>
            <person name="Uhlig C."/>
            <person name="Valentin K.U."/>
            <person name="Worden A.Z."/>
            <person name="Armbrust E.V."/>
            <person name="Bowler C."/>
            <person name="Green B."/>
            <person name="Moulton V."/>
            <person name="Van Oosterhout C."/>
            <person name="Grigoriev I."/>
        </authorList>
    </citation>
    <scope>NUCLEOTIDE SEQUENCE [LARGE SCALE GENOMIC DNA]</scope>
    <source>
        <strain evidence="4 5">CCMP1102</strain>
    </source>
</reference>
<evidence type="ECO:0000313" key="5">
    <source>
        <dbReference type="Proteomes" id="UP000095751"/>
    </source>
</evidence>
<dbReference type="GO" id="GO:0005634">
    <property type="term" value="C:nucleus"/>
    <property type="evidence" value="ECO:0007669"/>
    <property type="project" value="TreeGrafter"/>
</dbReference>
<accession>A0A1E7F237</accession>
<keyword evidence="5" id="KW-1185">Reference proteome</keyword>
<dbReference type="InterPro" id="IPR047021">
    <property type="entry name" value="REXO1/3/4-like"/>
</dbReference>
<dbReference type="Proteomes" id="UP000095751">
    <property type="component" value="Unassembled WGS sequence"/>
</dbReference>
<evidence type="ECO:0000256" key="1">
    <source>
        <dbReference type="ARBA" id="ARBA00022722"/>
    </source>
</evidence>
<evidence type="ECO:0000256" key="3">
    <source>
        <dbReference type="SAM" id="Coils"/>
    </source>
</evidence>
<gene>
    <name evidence="4" type="ORF">FRACYDRAFT_191771</name>
</gene>
<dbReference type="PANTHER" id="PTHR12801">
    <property type="entry name" value="RNA EXONUCLEASE REXO1 / RECO3 FAMILY MEMBER-RELATED"/>
    <property type="match status" value="1"/>
</dbReference>
<dbReference type="InParanoid" id="A0A1E7F237"/>
<proteinExistence type="predicted"/>
<evidence type="ECO:0008006" key="6">
    <source>
        <dbReference type="Google" id="ProtNLM"/>
    </source>
</evidence>
<keyword evidence="2" id="KW-0378">Hydrolase</keyword>
<dbReference type="EMBL" id="KV784365">
    <property type="protein sequence ID" value="OEU12179.1"/>
    <property type="molecule type" value="Genomic_DNA"/>
</dbReference>
<dbReference type="GO" id="GO:0003676">
    <property type="term" value="F:nucleic acid binding"/>
    <property type="evidence" value="ECO:0007669"/>
    <property type="project" value="InterPro"/>
</dbReference>
<feature type="coiled-coil region" evidence="3">
    <location>
        <begin position="2"/>
        <end position="30"/>
    </location>
</feature>
<feature type="non-terminal residue" evidence="4">
    <location>
        <position position="202"/>
    </location>
</feature>
<dbReference type="GO" id="GO:0004527">
    <property type="term" value="F:exonuclease activity"/>
    <property type="evidence" value="ECO:0007669"/>
    <property type="project" value="InterPro"/>
</dbReference>
<keyword evidence="3" id="KW-0175">Coiled coil</keyword>
<dbReference type="OrthoDB" id="16516at2759"/>
<name>A0A1E7F237_9STRA</name>
<evidence type="ECO:0000256" key="2">
    <source>
        <dbReference type="ARBA" id="ARBA00022801"/>
    </source>
</evidence>